<dbReference type="Proteomes" id="UP001177140">
    <property type="component" value="Unassembled WGS sequence"/>
</dbReference>
<keyword evidence="4" id="KW-0822">Tryptophan biosynthesis</keyword>
<evidence type="ECO:0000256" key="3">
    <source>
        <dbReference type="ARBA" id="ARBA00022605"/>
    </source>
</evidence>
<evidence type="ECO:0000256" key="5">
    <source>
        <dbReference type="ARBA" id="ARBA00023141"/>
    </source>
</evidence>
<dbReference type="PANTHER" id="PTHR43406:SF1">
    <property type="entry name" value="TRYPTOPHAN SYNTHASE ALPHA CHAIN, CHLOROPLASTIC"/>
    <property type="match status" value="1"/>
</dbReference>
<sequence>MELTNLYYSPRHQNCKNRPLNRRNNQTIQSLVMVCSSTYLQDSSTVSISQTFTRLRRQGQVAFIPYVTAGDPNLPTTAEALKVLDSSGADIIELGIPFSNPFADGPVNQAAARRALANGTNFDGIISMLKEVVPQISSPIALFTYYNQILDVGIAEFISAIQSVGVHGLVVPDIPFKDTAILRREAISLHHKIELVLLTKPDSSTERMKAIVEASQGFVYLVSSMGVTGPRPVVNSQVQDLIREIKKATTKPVAVGFGLSKPEHVKQVAEWGADGVIVGSALVKLLGEAKSPKEGLKELETFAKSLKDALPLRVPYELCAQLLTLAK</sequence>
<evidence type="ECO:0000256" key="2">
    <source>
        <dbReference type="ARBA" id="ARBA00011270"/>
    </source>
</evidence>
<reference evidence="10" key="1">
    <citation type="submission" date="2022-03" db="EMBL/GenBank/DDBJ databases">
        <title>A functionally conserved STORR gene fusion in Papaver species that diverged 16.8 million years ago.</title>
        <authorList>
            <person name="Catania T."/>
        </authorList>
    </citation>
    <scope>NUCLEOTIDE SEQUENCE</scope>
    <source>
        <strain evidence="10">S-191538</strain>
    </source>
</reference>
<dbReference type="PANTHER" id="PTHR43406">
    <property type="entry name" value="TRYPTOPHAN SYNTHASE, ALPHA CHAIN"/>
    <property type="match status" value="1"/>
</dbReference>
<dbReference type="FunFam" id="3.20.20.70:FF:000107">
    <property type="entry name" value="Tryptophan synthase alpha chain, chloroplastic"/>
    <property type="match status" value="1"/>
</dbReference>
<dbReference type="InterPro" id="IPR002028">
    <property type="entry name" value="Trp_synthase_suA"/>
</dbReference>
<evidence type="ECO:0000256" key="4">
    <source>
        <dbReference type="ARBA" id="ARBA00022822"/>
    </source>
</evidence>
<evidence type="ECO:0000256" key="9">
    <source>
        <dbReference type="RuleBase" id="RU003662"/>
    </source>
</evidence>
<dbReference type="GO" id="GO:0004834">
    <property type="term" value="F:tryptophan synthase activity"/>
    <property type="evidence" value="ECO:0007669"/>
    <property type="project" value="UniProtKB-EC"/>
</dbReference>
<dbReference type="Gene3D" id="3.20.20.70">
    <property type="entry name" value="Aldolase class I"/>
    <property type="match status" value="1"/>
</dbReference>
<evidence type="ECO:0000256" key="8">
    <source>
        <dbReference type="ARBA" id="ARBA00060788"/>
    </source>
</evidence>
<dbReference type="InterPro" id="IPR011060">
    <property type="entry name" value="RibuloseP-bd_barrel"/>
</dbReference>
<evidence type="ECO:0000313" key="10">
    <source>
        <dbReference type="EMBL" id="MCL7037234.1"/>
    </source>
</evidence>
<comment type="pathway">
    <text evidence="1">Amino-acid biosynthesis; L-tryptophan biosynthesis; L-tryptophan from chorismate: step 5/5.</text>
</comment>
<dbReference type="CDD" id="cd04724">
    <property type="entry name" value="Tryptophan_synthase_alpha"/>
    <property type="match status" value="1"/>
</dbReference>
<accession>A0AA41VAF1</accession>
<dbReference type="HAMAP" id="MF_00131">
    <property type="entry name" value="Trp_synth_alpha"/>
    <property type="match status" value="1"/>
</dbReference>
<gene>
    <name evidence="10" type="ORF">MKW94_013861</name>
</gene>
<name>A0AA41VAF1_PAPNU</name>
<dbReference type="Pfam" id="PF00290">
    <property type="entry name" value="Trp_syntA"/>
    <property type="match status" value="1"/>
</dbReference>
<protein>
    <recommendedName>
        <fullName evidence="12">Tryptophan synthase</fullName>
    </recommendedName>
</protein>
<keyword evidence="6" id="KW-0456">Lyase</keyword>
<evidence type="ECO:0000256" key="7">
    <source>
        <dbReference type="ARBA" id="ARBA00049047"/>
    </source>
</evidence>
<keyword evidence="3" id="KW-0028">Amino-acid biosynthesis</keyword>
<comment type="similarity">
    <text evidence="8 9">Belongs to the TrpA family.</text>
</comment>
<evidence type="ECO:0008006" key="12">
    <source>
        <dbReference type="Google" id="ProtNLM"/>
    </source>
</evidence>
<comment type="caution">
    <text evidence="10">The sequence shown here is derived from an EMBL/GenBank/DDBJ whole genome shotgun (WGS) entry which is preliminary data.</text>
</comment>
<dbReference type="AlphaFoldDB" id="A0AA41VAF1"/>
<evidence type="ECO:0000313" key="11">
    <source>
        <dbReference type="Proteomes" id="UP001177140"/>
    </source>
</evidence>
<dbReference type="SUPFAM" id="SSF51366">
    <property type="entry name" value="Ribulose-phoshate binding barrel"/>
    <property type="match status" value="1"/>
</dbReference>
<keyword evidence="5" id="KW-0057">Aromatic amino acid biosynthesis</keyword>
<comment type="catalytic activity">
    <reaction evidence="7">
        <text>(1S,2R)-1-C-(indol-3-yl)glycerol 3-phosphate + L-serine = D-glyceraldehyde 3-phosphate + L-tryptophan + H2O</text>
        <dbReference type="Rhea" id="RHEA:10532"/>
        <dbReference type="ChEBI" id="CHEBI:15377"/>
        <dbReference type="ChEBI" id="CHEBI:33384"/>
        <dbReference type="ChEBI" id="CHEBI:57912"/>
        <dbReference type="ChEBI" id="CHEBI:58866"/>
        <dbReference type="ChEBI" id="CHEBI:59776"/>
        <dbReference type="EC" id="4.2.1.20"/>
    </reaction>
</comment>
<organism evidence="10 11">
    <name type="scientific">Papaver nudicaule</name>
    <name type="common">Iceland poppy</name>
    <dbReference type="NCBI Taxonomy" id="74823"/>
    <lineage>
        <taxon>Eukaryota</taxon>
        <taxon>Viridiplantae</taxon>
        <taxon>Streptophyta</taxon>
        <taxon>Embryophyta</taxon>
        <taxon>Tracheophyta</taxon>
        <taxon>Spermatophyta</taxon>
        <taxon>Magnoliopsida</taxon>
        <taxon>Ranunculales</taxon>
        <taxon>Papaveraceae</taxon>
        <taxon>Papaveroideae</taxon>
        <taxon>Papaver</taxon>
    </lineage>
</organism>
<evidence type="ECO:0000256" key="6">
    <source>
        <dbReference type="ARBA" id="ARBA00023239"/>
    </source>
</evidence>
<proteinExistence type="inferred from homology"/>
<evidence type="ECO:0000256" key="1">
    <source>
        <dbReference type="ARBA" id="ARBA00004733"/>
    </source>
</evidence>
<dbReference type="NCBIfam" id="TIGR00262">
    <property type="entry name" value="trpA"/>
    <property type="match status" value="1"/>
</dbReference>
<keyword evidence="11" id="KW-1185">Reference proteome</keyword>
<comment type="subunit">
    <text evidence="2">Tetramer of two alpha and two beta chains.</text>
</comment>
<dbReference type="EMBL" id="JAJJMA010176782">
    <property type="protein sequence ID" value="MCL7037234.1"/>
    <property type="molecule type" value="Genomic_DNA"/>
</dbReference>
<dbReference type="InterPro" id="IPR013785">
    <property type="entry name" value="Aldolase_TIM"/>
</dbReference>
<dbReference type="GO" id="GO:0005829">
    <property type="term" value="C:cytosol"/>
    <property type="evidence" value="ECO:0007669"/>
    <property type="project" value="TreeGrafter"/>
</dbReference>
<dbReference type="GO" id="GO:0009507">
    <property type="term" value="C:chloroplast"/>
    <property type="evidence" value="ECO:0007669"/>
    <property type="project" value="TreeGrafter"/>
</dbReference>